<dbReference type="InterPro" id="IPR036769">
    <property type="entry name" value="Ribosomal_uL11_C_sf"/>
</dbReference>
<name>A0AAW1Q8Z8_9CHLO</name>
<keyword evidence="14" id="KW-1185">Reference proteome</keyword>
<keyword evidence="5 9" id="KW-0687">Ribonucleoprotein</keyword>
<dbReference type="AlphaFoldDB" id="A0AAW1Q8Z8"/>
<feature type="domain" description="Large ribosomal subunit protein uL11 C-terminal" evidence="11">
    <location>
        <begin position="135"/>
        <end position="203"/>
    </location>
</feature>
<evidence type="ECO:0000256" key="4">
    <source>
        <dbReference type="ARBA" id="ARBA00022980"/>
    </source>
</evidence>
<evidence type="ECO:0000256" key="2">
    <source>
        <dbReference type="ARBA" id="ARBA00022730"/>
    </source>
</evidence>
<dbReference type="GO" id="GO:0003735">
    <property type="term" value="F:structural constituent of ribosome"/>
    <property type="evidence" value="ECO:0007669"/>
    <property type="project" value="InterPro"/>
</dbReference>
<dbReference type="HAMAP" id="MF_00736">
    <property type="entry name" value="Ribosomal_uL11"/>
    <property type="match status" value="1"/>
</dbReference>
<dbReference type="PANTHER" id="PTHR11661">
    <property type="entry name" value="60S RIBOSOMAL PROTEIN L12"/>
    <property type="match status" value="1"/>
</dbReference>
<gene>
    <name evidence="13" type="ORF">WJX74_008603</name>
</gene>
<evidence type="ECO:0000256" key="9">
    <source>
        <dbReference type="RuleBase" id="RU003978"/>
    </source>
</evidence>
<sequence length="205" mass="21291">MSVRQSQVIKIAFQAASSHASPRLSSSFLSQPTASSSSSLSGTPLHIRSLAARPSQRPQRQVTSMAAKVVGMIKLALNAGKANPAPPVGPALGSKGVNIMQFCKSYNAATQDKIGTVIPVEITVFDDRSFTFVLKTPPASVLLQKAAGVEKGSGTPNSVKVGKITMDQLKEIASTKLPDLNTTSVDAAMKIVAGTARNMGITISG</sequence>
<dbReference type="FunFam" id="3.30.1550.10:FF:000001">
    <property type="entry name" value="50S ribosomal protein L11"/>
    <property type="match status" value="1"/>
</dbReference>
<dbReference type="NCBIfam" id="TIGR01632">
    <property type="entry name" value="L11_bact"/>
    <property type="match status" value="1"/>
</dbReference>
<evidence type="ECO:0000256" key="8">
    <source>
        <dbReference type="ARBA" id="ARBA00082752"/>
    </source>
</evidence>
<accession>A0AAW1Q8Z8</accession>
<evidence type="ECO:0000259" key="11">
    <source>
        <dbReference type="Pfam" id="PF00298"/>
    </source>
</evidence>
<dbReference type="Pfam" id="PF00298">
    <property type="entry name" value="Ribosomal_L11"/>
    <property type="match status" value="1"/>
</dbReference>
<dbReference type="Gene3D" id="3.30.1550.10">
    <property type="entry name" value="Ribosomal protein L11/L12, N-terminal domain"/>
    <property type="match status" value="1"/>
</dbReference>
<dbReference type="InterPro" id="IPR020784">
    <property type="entry name" value="Ribosomal_uL11_N"/>
</dbReference>
<dbReference type="FunFam" id="1.10.10.250:FF:000001">
    <property type="entry name" value="50S ribosomal protein L11"/>
    <property type="match status" value="1"/>
</dbReference>
<keyword evidence="4 9" id="KW-0689">Ribosomal protein</keyword>
<dbReference type="Pfam" id="PF03946">
    <property type="entry name" value="Ribosomal_L11_N"/>
    <property type="match status" value="1"/>
</dbReference>
<evidence type="ECO:0000259" key="12">
    <source>
        <dbReference type="Pfam" id="PF03946"/>
    </source>
</evidence>
<protein>
    <recommendedName>
        <fullName evidence="7">Large ribosomal subunit protein uL11c</fullName>
    </recommendedName>
    <alternativeName>
        <fullName evidence="6">50S ribosomal protein L11, chloroplastic</fullName>
    </alternativeName>
    <alternativeName>
        <fullName evidence="8">CL11</fullName>
    </alternativeName>
</protein>
<dbReference type="InterPro" id="IPR020785">
    <property type="entry name" value="Ribosomal_uL11_CS"/>
</dbReference>
<comment type="similarity">
    <text evidence="1 9">Belongs to the universal ribosomal protein uL11 family.</text>
</comment>
<dbReference type="EMBL" id="JALJOS010000066">
    <property type="protein sequence ID" value="KAK9817528.1"/>
    <property type="molecule type" value="Genomic_DNA"/>
</dbReference>
<dbReference type="InterPro" id="IPR000911">
    <property type="entry name" value="Ribosomal_uL11"/>
</dbReference>
<dbReference type="CDD" id="cd00349">
    <property type="entry name" value="Ribosomal_L11"/>
    <property type="match status" value="1"/>
</dbReference>
<evidence type="ECO:0000313" key="14">
    <source>
        <dbReference type="Proteomes" id="UP001438707"/>
    </source>
</evidence>
<dbReference type="Proteomes" id="UP001438707">
    <property type="component" value="Unassembled WGS sequence"/>
</dbReference>
<feature type="compositionally biased region" description="Low complexity" evidence="10">
    <location>
        <begin position="23"/>
        <end position="41"/>
    </location>
</feature>
<evidence type="ECO:0000256" key="7">
    <source>
        <dbReference type="ARBA" id="ARBA00068991"/>
    </source>
</evidence>
<dbReference type="GO" id="GO:0070180">
    <property type="term" value="F:large ribosomal subunit rRNA binding"/>
    <property type="evidence" value="ECO:0007669"/>
    <property type="project" value="TreeGrafter"/>
</dbReference>
<proteinExistence type="inferred from homology"/>
<evidence type="ECO:0000256" key="6">
    <source>
        <dbReference type="ARBA" id="ARBA00035540"/>
    </source>
</evidence>
<dbReference type="GO" id="GO:0006412">
    <property type="term" value="P:translation"/>
    <property type="evidence" value="ECO:0007669"/>
    <property type="project" value="InterPro"/>
</dbReference>
<dbReference type="InterPro" id="IPR036796">
    <property type="entry name" value="Ribosomal_uL11_N_sf"/>
</dbReference>
<organism evidence="13 14">
    <name type="scientific">Apatococcus lobatus</name>
    <dbReference type="NCBI Taxonomy" id="904363"/>
    <lineage>
        <taxon>Eukaryota</taxon>
        <taxon>Viridiplantae</taxon>
        <taxon>Chlorophyta</taxon>
        <taxon>core chlorophytes</taxon>
        <taxon>Trebouxiophyceae</taxon>
        <taxon>Chlorellales</taxon>
        <taxon>Chlorellaceae</taxon>
        <taxon>Apatococcus</taxon>
    </lineage>
</organism>
<dbReference type="InterPro" id="IPR020783">
    <property type="entry name" value="Ribosomal_uL11_C"/>
</dbReference>
<evidence type="ECO:0000256" key="3">
    <source>
        <dbReference type="ARBA" id="ARBA00022884"/>
    </source>
</evidence>
<dbReference type="SUPFAM" id="SSF46906">
    <property type="entry name" value="Ribosomal protein L11, C-terminal domain"/>
    <property type="match status" value="1"/>
</dbReference>
<feature type="region of interest" description="Disordered" evidence="10">
    <location>
        <begin position="23"/>
        <end position="42"/>
    </location>
</feature>
<dbReference type="SMART" id="SM00649">
    <property type="entry name" value="RL11"/>
    <property type="match status" value="1"/>
</dbReference>
<evidence type="ECO:0000256" key="5">
    <source>
        <dbReference type="ARBA" id="ARBA00023274"/>
    </source>
</evidence>
<evidence type="ECO:0000313" key="13">
    <source>
        <dbReference type="EMBL" id="KAK9817528.1"/>
    </source>
</evidence>
<comment type="caution">
    <text evidence="13">The sequence shown here is derived from an EMBL/GenBank/DDBJ whole genome shotgun (WGS) entry which is preliminary data.</text>
</comment>
<dbReference type="SUPFAM" id="SSF54747">
    <property type="entry name" value="Ribosomal L11/L12e N-terminal domain"/>
    <property type="match status" value="1"/>
</dbReference>
<feature type="domain" description="Large ribosomal subunit protein uL11 N-terminal" evidence="12">
    <location>
        <begin position="73"/>
        <end position="130"/>
    </location>
</feature>
<keyword evidence="3" id="KW-0694">RNA-binding</keyword>
<dbReference type="Gene3D" id="1.10.10.250">
    <property type="entry name" value="Ribosomal protein L11, C-terminal domain"/>
    <property type="match status" value="1"/>
</dbReference>
<keyword evidence="2" id="KW-0699">rRNA-binding</keyword>
<dbReference type="PROSITE" id="PS00359">
    <property type="entry name" value="RIBOSOMAL_L11"/>
    <property type="match status" value="1"/>
</dbReference>
<dbReference type="InterPro" id="IPR006519">
    <property type="entry name" value="Ribosomal_uL11_bac-typ"/>
</dbReference>
<evidence type="ECO:0000256" key="1">
    <source>
        <dbReference type="ARBA" id="ARBA00010537"/>
    </source>
</evidence>
<evidence type="ECO:0000256" key="10">
    <source>
        <dbReference type="SAM" id="MobiDB-lite"/>
    </source>
</evidence>
<reference evidence="13 14" key="1">
    <citation type="journal article" date="2024" name="Nat. Commun.">
        <title>Phylogenomics reveals the evolutionary origins of lichenization in chlorophyte algae.</title>
        <authorList>
            <person name="Puginier C."/>
            <person name="Libourel C."/>
            <person name="Otte J."/>
            <person name="Skaloud P."/>
            <person name="Haon M."/>
            <person name="Grisel S."/>
            <person name="Petersen M."/>
            <person name="Berrin J.G."/>
            <person name="Delaux P.M."/>
            <person name="Dal Grande F."/>
            <person name="Keller J."/>
        </authorList>
    </citation>
    <scope>NUCLEOTIDE SEQUENCE [LARGE SCALE GENOMIC DNA]</scope>
    <source>
        <strain evidence="13 14">SAG 2145</strain>
    </source>
</reference>
<dbReference type="GO" id="GO:0022625">
    <property type="term" value="C:cytosolic large ribosomal subunit"/>
    <property type="evidence" value="ECO:0007669"/>
    <property type="project" value="TreeGrafter"/>
</dbReference>
<dbReference type="PANTHER" id="PTHR11661:SF1">
    <property type="entry name" value="LARGE RIBOSOMAL SUBUNIT PROTEIN UL11M"/>
    <property type="match status" value="1"/>
</dbReference>